<feature type="transmembrane region" description="Helical" evidence="1">
    <location>
        <begin position="225"/>
        <end position="245"/>
    </location>
</feature>
<keyword evidence="1" id="KW-0472">Membrane</keyword>
<feature type="transmembrane region" description="Helical" evidence="1">
    <location>
        <begin position="57"/>
        <end position="76"/>
    </location>
</feature>
<evidence type="ECO:0000313" key="3">
    <source>
        <dbReference type="Proteomes" id="UP000632454"/>
    </source>
</evidence>
<keyword evidence="1" id="KW-0812">Transmembrane</keyword>
<dbReference type="PROSITE" id="PS51257">
    <property type="entry name" value="PROKAR_LIPOPROTEIN"/>
    <property type="match status" value="1"/>
</dbReference>
<keyword evidence="1" id="KW-1133">Transmembrane helix</keyword>
<accession>A0ABQ1U928</accession>
<evidence type="ECO:0000313" key="2">
    <source>
        <dbReference type="EMBL" id="GGF13504.1"/>
    </source>
</evidence>
<sequence>MTRAVVNEFAKMRRLRVVPLVLAMVVGVVGLSCVELTAPDFVDSLDDPDGDSWTRLLVGMATAVPLVSPILLAALASRQVDIEHQGNGWLLSHAAGLAQGRLMRAKFAAVGLILIAATVICSSSVIALGAVIGIASPPPLGRWAVYTASVTVVGLVVLAFHICLAARIENQLVGMGIGVVGVFLAASSSGLPTWSSHLTPWGYYSLAAPADYVDGALVTVHPAHLSLLALAVVGVAAFCFVTSAARSEV</sequence>
<dbReference type="Proteomes" id="UP000632454">
    <property type="component" value="Unassembled WGS sequence"/>
</dbReference>
<keyword evidence="3" id="KW-1185">Reference proteome</keyword>
<name>A0ABQ1U928_9NOCA</name>
<evidence type="ECO:0000256" key="1">
    <source>
        <dbReference type="SAM" id="Phobius"/>
    </source>
</evidence>
<comment type="caution">
    <text evidence="2">The sequence shown here is derived from an EMBL/GenBank/DDBJ whole genome shotgun (WGS) entry which is preliminary data.</text>
</comment>
<reference evidence="3" key="1">
    <citation type="journal article" date="2019" name="Int. J. Syst. Evol. Microbiol.">
        <title>The Global Catalogue of Microorganisms (GCM) 10K type strain sequencing project: providing services to taxonomists for standard genome sequencing and annotation.</title>
        <authorList>
            <consortium name="The Broad Institute Genomics Platform"/>
            <consortium name="The Broad Institute Genome Sequencing Center for Infectious Disease"/>
            <person name="Wu L."/>
            <person name="Ma J."/>
        </authorList>
    </citation>
    <scope>NUCLEOTIDE SEQUENCE [LARGE SCALE GENOMIC DNA]</scope>
    <source>
        <strain evidence="3">CCM 7855</strain>
    </source>
</reference>
<protein>
    <recommendedName>
        <fullName evidence="4">ABC transporter permease</fullName>
    </recommendedName>
</protein>
<feature type="transmembrane region" description="Helical" evidence="1">
    <location>
        <begin position="107"/>
        <end position="131"/>
    </location>
</feature>
<proteinExistence type="predicted"/>
<gene>
    <name evidence="2" type="ORF">GCM10007298_06810</name>
</gene>
<feature type="transmembrane region" description="Helical" evidence="1">
    <location>
        <begin position="143"/>
        <end position="165"/>
    </location>
</feature>
<dbReference type="Pfam" id="PF12730">
    <property type="entry name" value="ABC2_membrane_4"/>
    <property type="match status" value="1"/>
</dbReference>
<evidence type="ECO:0008006" key="4">
    <source>
        <dbReference type="Google" id="ProtNLM"/>
    </source>
</evidence>
<dbReference type="RefSeq" id="WP_229704857.1">
    <property type="nucleotide sequence ID" value="NZ_BMCS01000001.1"/>
</dbReference>
<dbReference type="EMBL" id="BMCS01000001">
    <property type="protein sequence ID" value="GGF13504.1"/>
    <property type="molecule type" value="Genomic_DNA"/>
</dbReference>
<feature type="transmembrane region" description="Helical" evidence="1">
    <location>
        <begin position="172"/>
        <end position="191"/>
    </location>
</feature>
<organism evidence="2 3">
    <name type="scientific">Williamsia phyllosphaerae</name>
    <dbReference type="NCBI Taxonomy" id="885042"/>
    <lineage>
        <taxon>Bacteria</taxon>
        <taxon>Bacillati</taxon>
        <taxon>Actinomycetota</taxon>
        <taxon>Actinomycetes</taxon>
        <taxon>Mycobacteriales</taxon>
        <taxon>Nocardiaceae</taxon>
        <taxon>Williamsia</taxon>
    </lineage>
</organism>